<proteinExistence type="inferred from homology"/>
<protein>
    <submittedName>
        <fullName evidence="7">CSON010102 protein</fullName>
    </submittedName>
</protein>
<dbReference type="Pfam" id="PF15619">
    <property type="entry name" value="Lebercilin"/>
    <property type="match status" value="1"/>
</dbReference>
<keyword evidence="2 3" id="KW-0175">Coiled coil</keyword>
<feature type="compositionally biased region" description="Basic and acidic residues" evidence="4">
    <location>
        <begin position="521"/>
        <end position="530"/>
    </location>
</feature>
<feature type="region of interest" description="Disordered" evidence="4">
    <location>
        <begin position="288"/>
        <end position="359"/>
    </location>
</feature>
<dbReference type="GO" id="GO:0005930">
    <property type="term" value="C:axoneme"/>
    <property type="evidence" value="ECO:0007669"/>
    <property type="project" value="TreeGrafter"/>
</dbReference>
<feature type="compositionally biased region" description="Basic and acidic residues" evidence="4">
    <location>
        <begin position="299"/>
        <end position="322"/>
    </location>
</feature>
<evidence type="ECO:0000313" key="7">
    <source>
        <dbReference type="EMBL" id="SSX18556.1"/>
    </source>
</evidence>
<evidence type="ECO:0000259" key="5">
    <source>
        <dbReference type="Pfam" id="PF15619"/>
    </source>
</evidence>
<feature type="domain" description="Lebercilin" evidence="5">
    <location>
        <begin position="92"/>
        <end position="279"/>
    </location>
</feature>
<name>A0A336LKR4_CULSO</name>
<dbReference type="AlphaFoldDB" id="A0A336LKR4"/>
<feature type="coiled-coil region" evidence="3">
    <location>
        <begin position="97"/>
        <end position="283"/>
    </location>
</feature>
<sequence length="552" mass="62615">MTSGSEVVLINANGAVTKEILTVSGSAPAMIGGNTRTNVTNGKDKSSGSGALVKMEPSIYSSTSSTKISSNMLNRRKIGNRSSTIMGGTSDVRQRVISAKMLRVKQLQNQLNDARQHIAELTTENRLLKAIHKRQDSALSKYEKSNADLPQLLNSHAEELRVWQTKARNLKHQNKDLTEKVKQKDAILLSLSDQNKHLMQLNKDRNLEERERLTERVKDLEQRLHDKDNDVKLLARRLQLEIKGFKTQLQHENQKYRECYGKLERAHGEISRLNNLLESLNLKGSPTFQRAKISKQRNRSAEDFDRGDKMTKVSPNKKKETRFLSPLPREPNQDNKSSSPKNAKTSQNNVSPKLPQKPINHITEEALDTSLILSNGISIDEIEFPPLPSLQDLPRKNYEILDHKKHIEEIEAKMNKCMQISVSSSVTSSRRNSISTNNTNNNNNRRVVAQSSDEAVYQVLMAEEQMDLEQMTHQLSENAFKKEYFLDQMCDEMTKISPQKKVIQDQNANKNNNSNNNNKNENNKKKVIDSAKKNKLLAALKAIDGNESFDKS</sequence>
<dbReference type="EMBL" id="UFQT01000040">
    <property type="protein sequence ID" value="SSX18556.1"/>
    <property type="molecule type" value="Genomic_DNA"/>
</dbReference>
<dbReference type="VEuPathDB" id="VectorBase:CSON010102"/>
<comment type="similarity">
    <text evidence="1">Belongs to the LCA5 family.</text>
</comment>
<evidence type="ECO:0000313" key="6">
    <source>
        <dbReference type="EMBL" id="SSW98170.1"/>
    </source>
</evidence>
<dbReference type="PANTHER" id="PTHR16650:SF6">
    <property type="entry name" value="GH21622P"/>
    <property type="match status" value="1"/>
</dbReference>
<dbReference type="EMBL" id="UFQS01000040">
    <property type="protein sequence ID" value="SSW98170.1"/>
    <property type="molecule type" value="Genomic_DNA"/>
</dbReference>
<gene>
    <name evidence="7" type="primary">CSON010102</name>
</gene>
<dbReference type="PANTHER" id="PTHR16650">
    <property type="entry name" value="C21ORF13-RELATED"/>
    <property type="match status" value="1"/>
</dbReference>
<evidence type="ECO:0000256" key="1">
    <source>
        <dbReference type="ARBA" id="ARBA00010229"/>
    </source>
</evidence>
<evidence type="ECO:0000256" key="4">
    <source>
        <dbReference type="SAM" id="MobiDB-lite"/>
    </source>
</evidence>
<reference evidence="7" key="2">
    <citation type="submission" date="2018-07" db="EMBL/GenBank/DDBJ databases">
        <authorList>
            <person name="Quirk P.G."/>
            <person name="Krulwich T.A."/>
        </authorList>
    </citation>
    <scope>NUCLEOTIDE SEQUENCE</scope>
</reference>
<feature type="compositionally biased region" description="Polar residues" evidence="4">
    <location>
        <begin position="334"/>
        <end position="351"/>
    </location>
</feature>
<feature type="region of interest" description="Disordered" evidence="4">
    <location>
        <begin position="424"/>
        <end position="447"/>
    </location>
</feature>
<accession>A0A336LKR4</accession>
<dbReference type="GO" id="GO:0042073">
    <property type="term" value="P:intraciliary transport"/>
    <property type="evidence" value="ECO:0007669"/>
    <property type="project" value="TreeGrafter"/>
</dbReference>
<feature type="compositionally biased region" description="Low complexity" evidence="4">
    <location>
        <begin position="507"/>
        <end position="520"/>
    </location>
</feature>
<reference evidence="6" key="1">
    <citation type="submission" date="2018-04" db="EMBL/GenBank/DDBJ databases">
        <authorList>
            <person name="Go L.Y."/>
            <person name="Mitchell J.A."/>
        </authorList>
    </citation>
    <scope>NUCLEOTIDE SEQUENCE</scope>
    <source>
        <tissue evidence="6">Whole organism</tissue>
    </source>
</reference>
<dbReference type="InterPro" id="IPR026188">
    <property type="entry name" value="Lebercilin-like"/>
</dbReference>
<feature type="region of interest" description="Disordered" evidence="4">
    <location>
        <begin position="504"/>
        <end position="530"/>
    </location>
</feature>
<evidence type="ECO:0000256" key="2">
    <source>
        <dbReference type="ARBA" id="ARBA00023054"/>
    </source>
</evidence>
<organism evidence="7">
    <name type="scientific">Culicoides sonorensis</name>
    <name type="common">Biting midge</name>
    <dbReference type="NCBI Taxonomy" id="179676"/>
    <lineage>
        <taxon>Eukaryota</taxon>
        <taxon>Metazoa</taxon>
        <taxon>Ecdysozoa</taxon>
        <taxon>Arthropoda</taxon>
        <taxon>Hexapoda</taxon>
        <taxon>Insecta</taxon>
        <taxon>Pterygota</taxon>
        <taxon>Neoptera</taxon>
        <taxon>Endopterygota</taxon>
        <taxon>Diptera</taxon>
        <taxon>Nematocera</taxon>
        <taxon>Chironomoidea</taxon>
        <taxon>Ceratopogonidae</taxon>
        <taxon>Ceratopogoninae</taxon>
        <taxon>Culicoides</taxon>
        <taxon>Monoculicoides</taxon>
    </lineage>
</organism>
<evidence type="ECO:0000256" key="3">
    <source>
        <dbReference type="SAM" id="Coils"/>
    </source>
</evidence>
<dbReference type="InterPro" id="IPR028933">
    <property type="entry name" value="Lebercilin_dom"/>
</dbReference>